<dbReference type="PANTHER" id="PTHR31737">
    <property type="entry name" value="PROTEIN TOS1"/>
    <property type="match status" value="1"/>
</dbReference>
<evidence type="ECO:0000259" key="10">
    <source>
        <dbReference type="Pfam" id="PF10290"/>
    </source>
</evidence>
<dbReference type="KEGG" id="bnn:FOA43_004295"/>
<dbReference type="RefSeq" id="XP_038780466.1">
    <property type="nucleotide sequence ID" value="XM_038924538.1"/>
</dbReference>
<evidence type="ECO:0000256" key="7">
    <source>
        <dbReference type="ARBA" id="ARBA00023316"/>
    </source>
</evidence>
<dbReference type="GO" id="GO:0071555">
    <property type="term" value="P:cell wall organization"/>
    <property type="evidence" value="ECO:0007669"/>
    <property type="project" value="UniProtKB-KW"/>
</dbReference>
<evidence type="ECO:0000313" key="12">
    <source>
        <dbReference type="Proteomes" id="UP000662931"/>
    </source>
</evidence>
<organism evidence="11 12">
    <name type="scientific">Eeniella nana</name>
    <name type="common">Yeast</name>
    <name type="synonym">Brettanomyces nanus</name>
    <dbReference type="NCBI Taxonomy" id="13502"/>
    <lineage>
        <taxon>Eukaryota</taxon>
        <taxon>Fungi</taxon>
        <taxon>Dikarya</taxon>
        <taxon>Ascomycota</taxon>
        <taxon>Saccharomycotina</taxon>
        <taxon>Pichiomycetes</taxon>
        <taxon>Pichiales</taxon>
        <taxon>Pichiaceae</taxon>
        <taxon>Brettanomyces</taxon>
    </lineage>
</organism>
<dbReference type="Pfam" id="PF10287">
    <property type="entry name" value="YJL171C_Tos1_C"/>
    <property type="match status" value="1"/>
</dbReference>
<comment type="similarity">
    <text evidence="2">Belongs to the PGA52 family.</text>
</comment>
<dbReference type="EC" id="3.2.1.39" evidence="3"/>
<sequence>MSAFLIIIKRFSLCLALASTVVSISTGSSNYSDEASFVQFDNVGYDGRYFHVSKVEALNDDNCSCLQDLDNAVSIDSVNAPYNEELSVHLRGPMNLRKFAWYVADDYTYGSTSGSWTRGAYYDSEEGTADNVTFLGNVGDDNLCLGRALNYVTSNGTALASDSTVLDNITVASAHEYAIYSSKKCSDSSSSSGDCGVYREGIDAYHGFYGTVKAFLFEFYSPTDNSEEDLVNKTSSYDMPAIWLLNAEIPRTAQYPTNGNCSSWNTGAGEFDIFEVMNVTERNHFYSTIHDFQGIDDLGTGIQMFAYLDRTPNSVMKGGIVFGGDGTATVFLSNSTTFDDTLENSDLNSWISSLKNEEGGEVSESLADITLGAEITTTASSAISGASSATGSKGDAVRQTGGSIMASIFAMGALLL</sequence>
<evidence type="ECO:0000313" key="11">
    <source>
        <dbReference type="EMBL" id="QPG76901.1"/>
    </source>
</evidence>
<keyword evidence="4 8" id="KW-0732">Signal</keyword>
<gene>
    <name evidence="11" type="ORF">FOA43_004295</name>
</gene>
<dbReference type="Proteomes" id="UP000662931">
    <property type="component" value="Chromosome 4"/>
</dbReference>
<keyword evidence="7" id="KW-0961">Cell wall biogenesis/degradation</keyword>
<dbReference type="GO" id="GO:0009277">
    <property type="term" value="C:fungal-type cell wall"/>
    <property type="evidence" value="ECO:0007669"/>
    <property type="project" value="TreeGrafter"/>
</dbReference>
<dbReference type="PANTHER" id="PTHR31737:SF3">
    <property type="entry name" value="CELL WALL PROTEIN YJL171C"/>
    <property type="match status" value="1"/>
</dbReference>
<dbReference type="GO" id="GO:0042973">
    <property type="term" value="F:glucan endo-1,3-beta-D-glucosidase activity"/>
    <property type="evidence" value="ECO:0007669"/>
    <property type="project" value="UniProtKB-EC"/>
</dbReference>
<evidence type="ECO:0000256" key="8">
    <source>
        <dbReference type="SAM" id="SignalP"/>
    </source>
</evidence>
<dbReference type="AlphaFoldDB" id="A0A875S5J6"/>
<evidence type="ECO:0000256" key="4">
    <source>
        <dbReference type="ARBA" id="ARBA00022729"/>
    </source>
</evidence>
<protein>
    <recommendedName>
        <fullName evidence="3">glucan endo-1,3-beta-D-glucosidase</fullName>
        <ecNumber evidence="3">3.2.1.39</ecNumber>
    </recommendedName>
</protein>
<feature type="chain" id="PRO_5034536888" description="glucan endo-1,3-beta-D-glucosidase" evidence="8">
    <location>
        <begin position="19"/>
        <end position="416"/>
    </location>
</feature>
<feature type="domain" description="Cell wall protein YJL171C/Tos1 N-terminal" evidence="10">
    <location>
        <begin position="38"/>
        <end position="103"/>
    </location>
</feature>
<keyword evidence="12" id="KW-1185">Reference proteome</keyword>
<keyword evidence="5" id="KW-0378">Hydrolase</keyword>
<dbReference type="OrthoDB" id="118256at2759"/>
<dbReference type="InterPro" id="IPR018807">
    <property type="entry name" value="YJL171C/Tos1_N"/>
</dbReference>
<reference evidence="11" key="1">
    <citation type="submission" date="2020-10" db="EMBL/GenBank/DDBJ databases">
        <authorList>
            <person name="Roach M.J.R."/>
        </authorList>
    </citation>
    <scope>NUCLEOTIDE SEQUENCE</scope>
    <source>
        <strain evidence="11">CBS 1945</strain>
    </source>
</reference>
<proteinExistence type="inferred from homology"/>
<evidence type="ECO:0000256" key="1">
    <source>
        <dbReference type="ARBA" id="ARBA00000382"/>
    </source>
</evidence>
<dbReference type="InterPro" id="IPR018805">
    <property type="entry name" value="YJL171C/Tos1_C"/>
</dbReference>
<comment type="catalytic activity">
    <reaction evidence="1">
        <text>Hydrolysis of (1-&gt;3)-beta-D-glucosidic linkages in (1-&gt;3)-beta-D-glucans.</text>
        <dbReference type="EC" id="3.2.1.39"/>
    </reaction>
</comment>
<evidence type="ECO:0000256" key="2">
    <source>
        <dbReference type="ARBA" id="ARBA00006055"/>
    </source>
</evidence>
<evidence type="ECO:0000256" key="6">
    <source>
        <dbReference type="ARBA" id="ARBA00023295"/>
    </source>
</evidence>
<accession>A0A875S5J6</accession>
<dbReference type="EMBL" id="CP064815">
    <property type="protein sequence ID" value="QPG76901.1"/>
    <property type="molecule type" value="Genomic_DNA"/>
</dbReference>
<feature type="domain" description="Cell wall protein YJL171C/Tos1 C-terminal" evidence="9">
    <location>
        <begin position="114"/>
        <end position="350"/>
    </location>
</feature>
<feature type="signal peptide" evidence="8">
    <location>
        <begin position="1"/>
        <end position="18"/>
    </location>
</feature>
<evidence type="ECO:0000259" key="9">
    <source>
        <dbReference type="Pfam" id="PF10287"/>
    </source>
</evidence>
<evidence type="ECO:0000256" key="3">
    <source>
        <dbReference type="ARBA" id="ARBA00012780"/>
    </source>
</evidence>
<keyword evidence="6" id="KW-0326">Glycosidase</keyword>
<dbReference type="Pfam" id="PF10290">
    <property type="entry name" value="YJL171C_Tos1_N"/>
    <property type="match status" value="1"/>
</dbReference>
<dbReference type="GeneID" id="62197695"/>
<name>A0A875S5J6_EENNA</name>
<evidence type="ECO:0000256" key="5">
    <source>
        <dbReference type="ARBA" id="ARBA00022801"/>
    </source>
</evidence>